<dbReference type="PRINTS" id="PR00092">
    <property type="entry name" value="TYROSINASE"/>
</dbReference>
<dbReference type="Gene3D" id="1.10.1280.10">
    <property type="entry name" value="Di-copper center containing domain from catechol oxidase"/>
    <property type="match status" value="1"/>
</dbReference>
<dbReference type="AlphaFoldDB" id="A0A010QHN9"/>
<dbReference type="KEGG" id="cfj:CFIO01_06632"/>
<evidence type="ECO:0000256" key="3">
    <source>
        <dbReference type="SAM" id="SignalP"/>
    </source>
</evidence>
<dbReference type="InterPro" id="IPR008922">
    <property type="entry name" value="Di-copper_centre_dom_sf"/>
</dbReference>
<dbReference type="GO" id="GO:0046872">
    <property type="term" value="F:metal ion binding"/>
    <property type="evidence" value="ECO:0007669"/>
    <property type="project" value="UniProtKB-KW"/>
</dbReference>
<evidence type="ECO:0000256" key="2">
    <source>
        <dbReference type="ARBA" id="ARBA00023002"/>
    </source>
</evidence>
<evidence type="ECO:0000313" key="5">
    <source>
        <dbReference type="EMBL" id="EXF76255.1"/>
    </source>
</evidence>
<feature type="chain" id="PRO_5001454903" evidence="3">
    <location>
        <begin position="25"/>
        <end position="399"/>
    </location>
</feature>
<dbReference type="Proteomes" id="UP000020467">
    <property type="component" value="Unassembled WGS sequence"/>
</dbReference>
<dbReference type="STRING" id="1445577.A0A010QHN9"/>
<evidence type="ECO:0000259" key="4">
    <source>
        <dbReference type="PROSITE" id="PS00498"/>
    </source>
</evidence>
<dbReference type="PROSITE" id="PS00498">
    <property type="entry name" value="TYROSINASE_2"/>
    <property type="match status" value="1"/>
</dbReference>
<feature type="signal peptide" evidence="3">
    <location>
        <begin position="1"/>
        <end position="24"/>
    </location>
</feature>
<evidence type="ECO:0000313" key="6">
    <source>
        <dbReference type="Proteomes" id="UP000020467"/>
    </source>
</evidence>
<feature type="domain" description="Tyrosinase copper-binding" evidence="4">
    <location>
        <begin position="319"/>
        <end position="330"/>
    </location>
</feature>
<accession>A0A010QHN9</accession>
<sequence>MGPSFLSAFSALFFATSFLHPINAAAPSYNFTQEAINNGDALAQLAAKALANSKALHQRLGSFANSTCTPDNVRIRREWRTLSAEDRRAFVAAVECMQSSPSLYEPGVMPAAKTLYDDFVAIHLKQTPVIHRSANFQLWHRLFTDVFEQKVRECGYTGTFPFWEWGYDAEDPALSPLFDGSDTSIGSNGAFVPHEGLEIHQAYTNVTVKLEPGSGGGCVMSGPFSNMTVNLPVVKNTDTPLAADPRCLQRDLNKHVSSRHTTFRNTTLLLTEHNTIESFWGFMNGDDRYISPFELGVHAGGHWQLGGDSGNNFFISPADPAFFLHHSQIDRVYWIWQMLDWENRQDIFGTVTMQNIPPSRNGTLDDLVDLRPLAEPRKLRDLMSTIGIGGSPFCYVYEG</sequence>
<dbReference type="GO" id="GO:0016491">
    <property type="term" value="F:oxidoreductase activity"/>
    <property type="evidence" value="ECO:0007669"/>
    <property type="project" value="UniProtKB-KW"/>
</dbReference>
<proteinExistence type="predicted"/>
<keyword evidence="1" id="KW-0479">Metal-binding</keyword>
<keyword evidence="2" id="KW-0560">Oxidoreductase</keyword>
<dbReference type="OrthoDB" id="6132182at2759"/>
<dbReference type="SUPFAM" id="SSF48056">
    <property type="entry name" value="Di-copper centre-containing domain"/>
    <property type="match status" value="1"/>
</dbReference>
<keyword evidence="6" id="KW-1185">Reference proteome</keyword>
<dbReference type="Pfam" id="PF00264">
    <property type="entry name" value="Tyrosinase"/>
    <property type="match status" value="1"/>
</dbReference>
<dbReference type="InterPro" id="IPR002227">
    <property type="entry name" value="Tyrosinase_Cu-bd"/>
</dbReference>
<gene>
    <name evidence="5" type="ORF">CFIO01_06632</name>
</gene>
<dbReference type="HOGENOM" id="CLU_035914_0_1_1"/>
<keyword evidence="3" id="KW-0732">Signal</keyword>
<dbReference type="PANTHER" id="PTHR11474:SF125">
    <property type="entry name" value="N-ACETYL-6-HYDROXYTRYPTOPHAN OXIDASE IVOB-RELATED"/>
    <property type="match status" value="1"/>
</dbReference>
<comment type="caution">
    <text evidence="5">The sequence shown here is derived from an EMBL/GenBank/DDBJ whole genome shotgun (WGS) entry which is preliminary data.</text>
</comment>
<evidence type="ECO:0000256" key="1">
    <source>
        <dbReference type="ARBA" id="ARBA00022723"/>
    </source>
</evidence>
<dbReference type="PANTHER" id="PTHR11474">
    <property type="entry name" value="TYROSINASE FAMILY MEMBER"/>
    <property type="match status" value="1"/>
</dbReference>
<protein>
    <submittedName>
        <fullName evidence="5">Tyrosinase central domain-containing protein</fullName>
    </submittedName>
</protein>
<dbReference type="EMBL" id="JARH01000861">
    <property type="protein sequence ID" value="EXF76255.1"/>
    <property type="molecule type" value="Genomic_DNA"/>
</dbReference>
<reference evidence="5 6" key="1">
    <citation type="submission" date="2014-02" db="EMBL/GenBank/DDBJ databases">
        <title>The genome sequence of Colletotrichum fioriniae PJ7.</title>
        <authorList>
            <person name="Baroncelli R."/>
            <person name="Thon M.R."/>
        </authorList>
    </citation>
    <scope>NUCLEOTIDE SEQUENCE [LARGE SCALE GENOMIC DNA]</scope>
    <source>
        <strain evidence="5 6">PJ7</strain>
    </source>
</reference>
<name>A0A010QHN9_9PEZI</name>
<dbReference type="InterPro" id="IPR050316">
    <property type="entry name" value="Tyrosinase/Hemocyanin"/>
</dbReference>
<dbReference type="eggNOG" id="ENOG502RM4B">
    <property type="taxonomic scope" value="Eukaryota"/>
</dbReference>
<organism evidence="5 6">
    <name type="scientific">Colletotrichum fioriniae PJ7</name>
    <dbReference type="NCBI Taxonomy" id="1445577"/>
    <lineage>
        <taxon>Eukaryota</taxon>
        <taxon>Fungi</taxon>
        <taxon>Dikarya</taxon>
        <taxon>Ascomycota</taxon>
        <taxon>Pezizomycotina</taxon>
        <taxon>Sordariomycetes</taxon>
        <taxon>Hypocreomycetidae</taxon>
        <taxon>Glomerellales</taxon>
        <taxon>Glomerellaceae</taxon>
        <taxon>Colletotrichum</taxon>
        <taxon>Colletotrichum acutatum species complex</taxon>
    </lineage>
</organism>